<organism evidence="1 2">
    <name type="scientific">Dryococelus australis</name>
    <dbReference type="NCBI Taxonomy" id="614101"/>
    <lineage>
        <taxon>Eukaryota</taxon>
        <taxon>Metazoa</taxon>
        <taxon>Ecdysozoa</taxon>
        <taxon>Arthropoda</taxon>
        <taxon>Hexapoda</taxon>
        <taxon>Insecta</taxon>
        <taxon>Pterygota</taxon>
        <taxon>Neoptera</taxon>
        <taxon>Polyneoptera</taxon>
        <taxon>Phasmatodea</taxon>
        <taxon>Verophasmatodea</taxon>
        <taxon>Anareolatae</taxon>
        <taxon>Phasmatidae</taxon>
        <taxon>Eurycanthinae</taxon>
        <taxon>Dryococelus</taxon>
    </lineage>
</organism>
<evidence type="ECO:0000313" key="1">
    <source>
        <dbReference type="EMBL" id="KAJ8885875.1"/>
    </source>
</evidence>
<reference evidence="1 2" key="1">
    <citation type="submission" date="2023-02" db="EMBL/GenBank/DDBJ databases">
        <title>LHISI_Scaffold_Assembly.</title>
        <authorList>
            <person name="Stuart O.P."/>
            <person name="Cleave R."/>
            <person name="Magrath M.J.L."/>
            <person name="Mikheyev A.S."/>
        </authorList>
    </citation>
    <scope>NUCLEOTIDE SEQUENCE [LARGE SCALE GENOMIC DNA]</scope>
    <source>
        <strain evidence="1">Daus_M_001</strain>
        <tissue evidence="1">Leg muscle</tissue>
    </source>
</reference>
<gene>
    <name evidence="1" type="ORF">PR048_012081</name>
</gene>
<proteinExistence type="predicted"/>
<keyword evidence="2" id="KW-1185">Reference proteome</keyword>
<dbReference type="Proteomes" id="UP001159363">
    <property type="component" value="Chromosome X"/>
</dbReference>
<dbReference type="EMBL" id="JARBHB010000004">
    <property type="protein sequence ID" value="KAJ8885875.1"/>
    <property type="molecule type" value="Genomic_DNA"/>
</dbReference>
<accession>A0ABQ9HNL0</accession>
<protein>
    <submittedName>
        <fullName evidence="1">Uncharacterized protein</fullName>
    </submittedName>
</protein>
<evidence type="ECO:0000313" key="2">
    <source>
        <dbReference type="Proteomes" id="UP001159363"/>
    </source>
</evidence>
<comment type="caution">
    <text evidence="1">The sequence shown here is derived from an EMBL/GenBank/DDBJ whole genome shotgun (WGS) entry which is preliminary data.</text>
</comment>
<sequence>MSYIKTRNIITQCLADNVLESVMDKITAKEGNKKFQVHWGSLEDFINVFKNTTNELKSSVVMWWRDIDIIFSKHPDDVDLNYVKNVLLLEELQQRLVAFNSKKKFDSNSERKFSLRKHNVSSTSYHQGCEFDGDTIFVAANRDQNVNKQCLVSNSSTISFVVDLGASNHMINK</sequence>
<name>A0ABQ9HNL0_9NEOP</name>